<comment type="caution">
    <text evidence="1">The sequence shown here is derived from an EMBL/GenBank/DDBJ whole genome shotgun (WGS) entry which is preliminary data.</text>
</comment>
<sequence length="70" mass="8292">MRRRHPAAELPEPLRVFVREDWPGRDDAEAYGAFIDARHIWRDERGLDFLPDDPEVWAAFPDGEFRVEDI</sequence>
<dbReference type="Proteomes" id="UP000316747">
    <property type="component" value="Unassembled WGS sequence"/>
</dbReference>
<dbReference type="OrthoDB" id="9805576at2"/>
<evidence type="ECO:0000313" key="2">
    <source>
        <dbReference type="Proteomes" id="UP000316747"/>
    </source>
</evidence>
<dbReference type="RefSeq" id="WP_141844954.1">
    <property type="nucleotide sequence ID" value="NZ_VFPM01000002.1"/>
</dbReference>
<evidence type="ECO:0000313" key="1">
    <source>
        <dbReference type="EMBL" id="TQM62943.1"/>
    </source>
</evidence>
<reference evidence="1 2" key="1">
    <citation type="submission" date="2019-06" db="EMBL/GenBank/DDBJ databases">
        <title>Genome sequencing of plant associated microbes to promote plant fitness in Sorghum bicolor and Oryza sativa.</title>
        <authorList>
            <person name="Coleman-Derr D."/>
        </authorList>
    </citation>
    <scope>NUCLEOTIDE SEQUENCE [LARGE SCALE GENOMIC DNA]</scope>
    <source>
        <strain evidence="1 2">KV-663</strain>
    </source>
</reference>
<accession>A0A543HX48</accession>
<proteinExistence type="predicted"/>
<name>A0A543HX48_9MICO</name>
<dbReference type="AlphaFoldDB" id="A0A543HX48"/>
<organism evidence="1 2">
    <name type="scientific">Humibacillus xanthopallidus</name>
    <dbReference type="NCBI Taxonomy" id="412689"/>
    <lineage>
        <taxon>Bacteria</taxon>
        <taxon>Bacillati</taxon>
        <taxon>Actinomycetota</taxon>
        <taxon>Actinomycetes</taxon>
        <taxon>Micrococcales</taxon>
        <taxon>Intrasporangiaceae</taxon>
        <taxon>Humibacillus</taxon>
    </lineage>
</organism>
<protein>
    <submittedName>
        <fullName evidence="1">Uncharacterized protein</fullName>
    </submittedName>
</protein>
<dbReference type="EMBL" id="VFPM01000002">
    <property type="protein sequence ID" value="TQM62943.1"/>
    <property type="molecule type" value="Genomic_DNA"/>
</dbReference>
<keyword evidence="2" id="KW-1185">Reference proteome</keyword>
<gene>
    <name evidence="1" type="ORF">FBY41_2988</name>
</gene>